<dbReference type="Gene3D" id="3.90.190.10">
    <property type="entry name" value="Protein tyrosine phosphatase superfamily"/>
    <property type="match status" value="1"/>
</dbReference>
<comment type="similarity">
    <text evidence="1">Belongs to the protein-tyrosine phosphatase family. Non-receptor class subfamily.</text>
</comment>
<evidence type="ECO:0000259" key="2">
    <source>
        <dbReference type="PROSITE" id="PS50055"/>
    </source>
</evidence>
<name>A0AAD5URJ6_9APHY</name>
<dbReference type="AlphaFoldDB" id="A0AAD5URJ6"/>
<evidence type="ECO:0000259" key="3">
    <source>
        <dbReference type="PROSITE" id="PS50056"/>
    </source>
</evidence>
<evidence type="ECO:0008006" key="6">
    <source>
        <dbReference type="Google" id="ProtNLM"/>
    </source>
</evidence>
<dbReference type="CDD" id="cd00047">
    <property type="entry name" value="PTPc"/>
    <property type="match status" value="1"/>
</dbReference>
<proteinExistence type="inferred from homology"/>
<dbReference type="SMART" id="SM00404">
    <property type="entry name" value="PTPc_motif"/>
    <property type="match status" value="1"/>
</dbReference>
<dbReference type="InterPro" id="IPR050348">
    <property type="entry name" value="Protein-Tyr_Phosphatase"/>
</dbReference>
<evidence type="ECO:0000313" key="5">
    <source>
        <dbReference type="Proteomes" id="UP001212997"/>
    </source>
</evidence>
<dbReference type="InterPro" id="IPR000242">
    <property type="entry name" value="PTP_cat"/>
</dbReference>
<evidence type="ECO:0000256" key="1">
    <source>
        <dbReference type="ARBA" id="ARBA00009649"/>
    </source>
</evidence>
<dbReference type="Pfam" id="PF00102">
    <property type="entry name" value="Y_phosphatase"/>
    <property type="match status" value="2"/>
</dbReference>
<reference evidence="4" key="1">
    <citation type="submission" date="2022-07" db="EMBL/GenBank/DDBJ databases">
        <title>Genome Sequence of Physisporinus lineatus.</title>
        <authorList>
            <person name="Buettner E."/>
        </authorList>
    </citation>
    <scope>NUCLEOTIDE SEQUENCE</scope>
    <source>
        <strain evidence="4">VT162</strain>
    </source>
</reference>
<dbReference type="EMBL" id="JANAWD010000788">
    <property type="protein sequence ID" value="KAJ3475854.1"/>
    <property type="molecule type" value="Genomic_DNA"/>
</dbReference>
<organism evidence="4 5">
    <name type="scientific">Meripilus lineatus</name>
    <dbReference type="NCBI Taxonomy" id="2056292"/>
    <lineage>
        <taxon>Eukaryota</taxon>
        <taxon>Fungi</taxon>
        <taxon>Dikarya</taxon>
        <taxon>Basidiomycota</taxon>
        <taxon>Agaricomycotina</taxon>
        <taxon>Agaricomycetes</taxon>
        <taxon>Polyporales</taxon>
        <taxon>Meripilaceae</taxon>
        <taxon>Meripilus</taxon>
    </lineage>
</organism>
<dbReference type="InterPro" id="IPR029021">
    <property type="entry name" value="Prot-tyrosine_phosphatase-like"/>
</dbReference>
<feature type="domain" description="Tyrosine specific protein phosphatases" evidence="3">
    <location>
        <begin position="271"/>
        <end position="382"/>
    </location>
</feature>
<sequence>MSERQPVPKWLQEAHDADHLSDALQILQSRERTREHARTTSRHKANPSRAYRITHLPSTVLTNSDDAAHYSVAVASQPENRVSNRYGDIEPYDRTRVVVGHGGQEPSGRYLNASWVRELAGGKWWIATQAPLPATSHAFLSVLLQPISRPPSDIHLSTYPISSKSSRVRTVVQLTQNYERGMRKAHMYFPSLEGESWILPPESGCTAPSVRVTLVRLETFEHAHCTKSTVSIQQLSQEEEDLGEPVIFRHMLFSAWPDHGVPEPEDRAALLNFVHLVDETNRDLSPYPTSSQADLDSDPPIMVNCSAGVGRTGSFIAICSLLRSNGFLPPSTSPIHGPGLPDLTPSRLGALPAELKDDMVAQEIDSLREQRPCMVQRDEQALLVYETLITAFTEGAGRSKA</sequence>
<dbReference type="PRINTS" id="PR00700">
    <property type="entry name" value="PRTYPHPHTASE"/>
</dbReference>
<dbReference type="InterPro" id="IPR000387">
    <property type="entry name" value="Tyr_Pase_dom"/>
</dbReference>
<dbReference type="PANTHER" id="PTHR19134:SF449">
    <property type="entry name" value="TYROSINE-PROTEIN PHOSPHATASE 1"/>
    <property type="match status" value="1"/>
</dbReference>
<comment type="caution">
    <text evidence="4">The sequence shown here is derived from an EMBL/GenBank/DDBJ whole genome shotgun (WGS) entry which is preliminary data.</text>
</comment>
<dbReference type="InterPro" id="IPR003595">
    <property type="entry name" value="Tyr_Pase_cat"/>
</dbReference>
<evidence type="ECO:0000313" key="4">
    <source>
        <dbReference type="EMBL" id="KAJ3475854.1"/>
    </source>
</evidence>
<feature type="domain" description="Tyrosine-protein phosphatase" evidence="2">
    <location>
        <begin position="61"/>
        <end position="391"/>
    </location>
</feature>
<dbReference type="GO" id="GO:0004725">
    <property type="term" value="F:protein tyrosine phosphatase activity"/>
    <property type="evidence" value="ECO:0007669"/>
    <property type="project" value="InterPro"/>
</dbReference>
<dbReference type="PROSITE" id="PS50055">
    <property type="entry name" value="TYR_PHOSPHATASE_PTP"/>
    <property type="match status" value="1"/>
</dbReference>
<dbReference type="PANTHER" id="PTHR19134">
    <property type="entry name" value="RECEPTOR-TYPE TYROSINE-PROTEIN PHOSPHATASE"/>
    <property type="match status" value="1"/>
</dbReference>
<keyword evidence="5" id="KW-1185">Reference proteome</keyword>
<gene>
    <name evidence="4" type="ORF">NLI96_g11557</name>
</gene>
<dbReference type="SMART" id="SM00194">
    <property type="entry name" value="PTPc"/>
    <property type="match status" value="1"/>
</dbReference>
<dbReference type="Proteomes" id="UP001212997">
    <property type="component" value="Unassembled WGS sequence"/>
</dbReference>
<dbReference type="PROSITE" id="PS50056">
    <property type="entry name" value="TYR_PHOSPHATASE_2"/>
    <property type="match status" value="1"/>
</dbReference>
<protein>
    <recommendedName>
        <fullName evidence="6">Phosphatases II</fullName>
    </recommendedName>
</protein>
<dbReference type="SUPFAM" id="SSF52799">
    <property type="entry name" value="(Phosphotyrosine protein) phosphatases II"/>
    <property type="match status" value="1"/>
</dbReference>
<accession>A0AAD5URJ6</accession>